<name>A0A0A8ZHJ2_ARUDO</name>
<organism evidence="1">
    <name type="scientific">Arundo donax</name>
    <name type="common">Giant reed</name>
    <name type="synonym">Donax arundinaceus</name>
    <dbReference type="NCBI Taxonomy" id="35708"/>
    <lineage>
        <taxon>Eukaryota</taxon>
        <taxon>Viridiplantae</taxon>
        <taxon>Streptophyta</taxon>
        <taxon>Embryophyta</taxon>
        <taxon>Tracheophyta</taxon>
        <taxon>Spermatophyta</taxon>
        <taxon>Magnoliopsida</taxon>
        <taxon>Liliopsida</taxon>
        <taxon>Poales</taxon>
        <taxon>Poaceae</taxon>
        <taxon>PACMAD clade</taxon>
        <taxon>Arundinoideae</taxon>
        <taxon>Arundineae</taxon>
        <taxon>Arundo</taxon>
    </lineage>
</organism>
<reference evidence="1" key="1">
    <citation type="submission" date="2014-09" db="EMBL/GenBank/DDBJ databases">
        <authorList>
            <person name="Magalhaes I.L.F."/>
            <person name="Oliveira U."/>
            <person name="Santos F.R."/>
            <person name="Vidigal T.H.D.A."/>
            <person name="Brescovit A.D."/>
            <person name="Santos A.J."/>
        </authorList>
    </citation>
    <scope>NUCLEOTIDE SEQUENCE</scope>
    <source>
        <tissue evidence="1">Shoot tissue taken approximately 20 cm above the soil surface</tissue>
    </source>
</reference>
<sequence length="42" mass="4752">MGLTMILQRFSFELSPAYSHAPFPVGLLQPEHGAQLMLRRLP</sequence>
<evidence type="ECO:0000313" key="1">
    <source>
        <dbReference type="EMBL" id="JAD38286.1"/>
    </source>
</evidence>
<protein>
    <submittedName>
        <fullName evidence="1">Cyp10</fullName>
    </submittedName>
</protein>
<reference evidence="1" key="2">
    <citation type="journal article" date="2015" name="Data Brief">
        <title>Shoot transcriptome of the giant reed, Arundo donax.</title>
        <authorList>
            <person name="Barrero R.A."/>
            <person name="Guerrero F.D."/>
            <person name="Moolhuijzen P."/>
            <person name="Goolsby J.A."/>
            <person name="Tidwell J."/>
            <person name="Bellgard S.E."/>
            <person name="Bellgard M.I."/>
        </authorList>
    </citation>
    <scope>NUCLEOTIDE SEQUENCE</scope>
    <source>
        <tissue evidence="1">Shoot tissue taken approximately 20 cm above the soil surface</tissue>
    </source>
</reference>
<accession>A0A0A8ZHJ2</accession>
<dbReference type="AlphaFoldDB" id="A0A0A8ZHJ2"/>
<proteinExistence type="predicted"/>
<dbReference type="EMBL" id="GBRH01259609">
    <property type="protein sequence ID" value="JAD38286.1"/>
    <property type="molecule type" value="Transcribed_RNA"/>
</dbReference>